<dbReference type="InterPro" id="IPR011257">
    <property type="entry name" value="DNA_glycosylase"/>
</dbReference>
<comment type="caution">
    <text evidence="3">The sequence shown here is derived from an EMBL/GenBank/DDBJ whole genome shotgun (WGS) entry which is preliminary data.</text>
</comment>
<dbReference type="Gene3D" id="1.10.1670.10">
    <property type="entry name" value="Helix-hairpin-Helix base-excision DNA repair enzymes (C-terminal)"/>
    <property type="match status" value="1"/>
</dbReference>
<dbReference type="Pfam" id="PF02037">
    <property type="entry name" value="SAP"/>
    <property type="match status" value="1"/>
</dbReference>
<gene>
    <name evidence="3" type="ORF">PVAG01_06433</name>
</gene>
<reference evidence="3 4" key="1">
    <citation type="submission" date="2024-06" db="EMBL/GenBank/DDBJ databases">
        <title>Complete genome of Phlyctema vagabunda strain 19-DSS-EL-015.</title>
        <authorList>
            <person name="Fiorenzani C."/>
        </authorList>
    </citation>
    <scope>NUCLEOTIDE SEQUENCE [LARGE SCALE GENOMIC DNA]</scope>
    <source>
        <strain evidence="3 4">19-DSS-EL-015</strain>
    </source>
</reference>
<feature type="region of interest" description="Disordered" evidence="1">
    <location>
        <begin position="625"/>
        <end position="692"/>
    </location>
</feature>
<evidence type="ECO:0000313" key="3">
    <source>
        <dbReference type="EMBL" id="KAL3422277.1"/>
    </source>
</evidence>
<dbReference type="Gene3D" id="1.10.720.30">
    <property type="entry name" value="SAP domain"/>
    <property type="match status" value="1"/>
</dbReference>
<dbReference type="InterPro" id="IPR003034">
    <property type="entry name" value="SAP_dom"/>
</dbReference>
<feature type="domain" description="SAP" evidence="2">
    <location>
        <begin position="196"/>
        <end position="230"/>
    </location>
</feature>
<dbReference type="CDD" id="cd00056">
    <property type="entry name" value="ENDO3c"/>
    <property type="match status" value="1"/>
</dbReference>
<evidence type="ECO:0000313" key="4">
    <source>
        <dbReference type="Proteomes" id="UP001629113"/>
    </source>
</evidence>
<feature type="compositionally biased region" description="Basic and acidic residues" evidence="1">
    <location>
        <begin position="155"/>
        <end position="169"/>
    </location>
</feature>
<dbReference type="SMART" id="SM00478">
    <property type="entry name" value="ENDO3c"/>
    <property type="match status" value="1"/>
</dbReference>
<proteinExistence type="predicted"/>
<evidence type="ECO:0000259" key="2">
    <source>
        <dbReference type="PROSITE" id="PS50800"/>
    </source>
</evidence>
<dbReference type="SUPFAM" id="SSF68906">
    <property type="entry name" value="SAP domain"/>
    <property type="match status" value="1"/>
</dbReference>
<feature type="compositionally biased region" description="Acidic residues" evidence="1">
    <location>
        <begin position="656"/>
        <end position="692"/>
    </location>
</feature>
<sequence>MSTRSAARREAAFLAGSTLSSPPITPTIPAKKVVSSSKGKINNRAVKAVQKLAGPTYGSDGLKEPVVVKLPSPVENGGDAVESTAPGSKKRKRASKPKEPVKGGWDILPHGMGKKGDLVDGSLDIKQAQNSPPTKRTRRSGAVKDEDAEDTIISDIKDIGTRSSSRDGTPKPTPNIEVAKTSGESVSDNLTGLTEWKKLSVADLKVELDKRGLSKSGRKTDLVQRLEEGDVEIKEDPVAAEMLDTVPLTKRSQRSKAPKPEEQSADEDIKDEDFVEGKEKKTPTSRKRVAVDKSEDVLQKVDDLVKASGKVKRAKKGKANPYGLTPGYSPFPDHASPTPEDCEDVARLLSELHGEVKAPDVIPPPSMEVTGCGEVPDILDAILRTLLSATTTSNNSNMALKGLKDKFGLRTSGVGKGSVNWEAVYAADLDSVIESIKKGGLAKVKGTNIKKILNTVWDQNVIRRDALVTERQTGKAAPITGASHESRAAKNREISKVEQSMLSMDHIFEMTTDEAMTELTKLPGIGVKTASCVILFCMKRPSFAVDTHVWRHCKWLGWVPPNATRDQTFSHCEVRIPDHLKYPLHQLFIRHGKTCGRCRAATSAGSEEWENTVCPIDHLVSRTEARKSAGGKVGGSAKKPAIKPKKGKKGKKTEDTESEAEMSEQESEDVEEKADGGSDDVEESELSEIDDE</sequence>
<name>A0ABR4PG15_9HELO</name>
<dbReference type="SMART" id="SM00513">
    <property type="entry name" value="SAP"/>
    <property type="match status" value="1"/>
</dbReference>
<dbReference type="InterPro" id="IPR023170">
    <property type="entry name" value="HhH_base_excis_C"/>
</dbReference>
<protein>
    <submittedName>
        <fullName evidence="3">HhH-GPD family base excision DNA repair protein</fullName>
    </submittedName>
</protein>
<feature type="region of interest" description="Disordered" evidence="1">
    <location>
        <begin position="70"/>
        <end position="188"/>
    </location>
</feature>
<dbReference type="Proteomes" id="UP001629113">
    <property type="component" value="Unassembled WGS sequence"/>
</dbReference>
<keyword evidence="4" id="KW-1185">Reference proteome</keyword>
<dbReference type="SUPFAM" id="SSF48150">
    <property type="entry name" value="DNA-glycosylase"/>
    <property type="match status" value="1"/>
</dbReference>
<dbReference type="InterPro" id="IPR036361">
    <property type="entry name" value="SAP_dom_sf"/>
</dbReference>
<feature type="region of interest" description="Disordered" evidence="1">
    <location>
        <begin position="233"/>
        <end position="291"/>
    </location>
</feature>
<evidence type="ECO:0000256" key="1">
    <source>
        <dbReference type="SAM" id="MobiDB-lite"/>
    </source>
</evidence>
<dbReference type="Gene3D" id="1.10.340.30">
    <property type="entry name" value="Hypothetical protein, domain 2"/>
    <property type="match status" value="1"/>
</dbReference>
<accession>A0ABR4PG15</accession>
<dbReference type="InterPro" id="IPR003265">
    <property type="entry name" value="HhH-GPD_domain"/>
</dbReference>
<dbReference type="PANTHER" id="PTHR47203">
    <property type="match status" value="1"/>
</dbReference>
<feature type="region of interest" description="Disordered" evidence="1">
    <location>
        <begin position="1"/>
        <end position="39"/>
    </location>
</feature>
<organism evidence="3 4">
    <name type="scientific">Phlyctema vagabunda</name>
    <dbReference type="NCBI Taxonomy" id="108571"/>
    <lineage>
        <taxon>Eukaryota</taxon>
        <taxon>Fungi</taxon>
        <taxon>Dikarya</taxon>
        <taxon>Ascomycota</taxon>
        <taxon>Pezizomycotina</taxon>
        <taxon>Leotiomycetes</taxon>
        <taxon>Helotiales</taxon>
        <taxon>Dermateaceae</taxon>
        <taxon>Phlyctema</taxon>
    </lineage>
</organism>
<feature type="compositionally biased region" description="Acidic residues" evidence="1">
    <location>
        <begin position="263"/>
        <end position="274"/>
    </location>
</feature>
<dbReference type="PROSITE" id="PS50800">
    <property type="entry name" value="SAP"/>
    <property type="match status" value="1"/>
</dbReference>
<feature type="compositionally biased region" description="Basic residues" evidence="1">
    <location>
        <begin position="640"/>
        <end position="651"/>
    </location>
</feature>
<dbReference type="Pfam" id="PF00730">
    <property type="entry name" value="HhH-GPD"/>
    <property type="match status" value="1"/>
</dbReference>
<dbReference type="PANTHER" id="PTHR47203:SF1">
    <property type="entry name" value="HYPOTHETICAL BASE EXCISION DNA REPAIR PROTEIN (EUROFUNG)"/>
    <property type="match status" value="1"/>
</dbReference>
<dbReference type="EMBL" id="JBFCZG010000005">
    <property type="protein sequence ID" value="KAL3422277.1"/>
    <property type="molecule type" value="Genomic_DNA"/>
</dbReference>